<evidence type="ECO:0000313" key="1">
    <source>
        <dbReference type="EMBL" id="MBE0368901.1"/>
    </source>
</evidence>
<keyword evidence="2" id="KW-1185">Reference proteome</keyword>
<proteinExistence type="predicted"/>
<organism evidence="1 2">
    <name type="scientific">Pseudoalteromonas aurantia 208</name>
    <dbReference type="NCBI Taxonomy" id="1314867"/>
    <lineage>
        <taxon>Bacteria</taxon>
        <taxon>Pseudomonadati</taxon>
        <taxon>Pseudomonadota</taxon>
        <taxon>Gammaproteobacteria</taxon>
        <taxon>Alteromonadales</taxon>
        <taxon>Pseudoalteromonadaceae</taxon>
        <taxon>Pseudoalteromonas</taxon>
    </lineage>
</organism>
<sequence>MATIYFYPENTPIDSDGGTVTKQYIDCTHGRNTLFKTGLFFAFAPRA</sequence>
<protein>
    <submittedName>
        <fullName evidence="1">Uncharacterized protein</fullName>
    </submittedName>
</protein>
<accession>A0ABR9ED42</accession>
<gene>
    <name evidence="1" type="ORF">PAUR_a2629</name>
</gene>
<dbReference type="EMBL" id="AQGV01000012">
    <property type="protein sequence ID" value="MBE0368901.1"/>
    <property type="molecule type" value="Genomic_DNA"/>
</dbReference>
<comment type="caution">
    <text evidence="1">The sequence shown here is derived from an EMBL/GenBank/DDBJ whole genome shotgun (WGS) entry which is preliminary data.</text>
</comment>
<evidence type="ECO:0000313" key="2">
    <source>
        <dbReference type="Proteomes" id="UP000615755"/>
    </source>
</evidence>
<reference evidence="1 2" key="1">
    <citation type="submission" date="2015-03" db="EMBL/GenBank/DDBJ databases">
        <title>Genome sequence of Pseudoalteromonas aurantia.</title>
        <authorList>
            <person name="Xie B.-B."/>
            <person name="Rong J.-C."/>
            <person name="Qin Q.-L."/>
            <person name="Zhang Y.-Z."/>
        </authorList>
    </citation>
    <scope>NUCLEOTIDE SEQUENCE [LARGE SCALE GENOMIC DNA]</scope>
    <source>
        <strain evidence="1 2">208</strain>
    </source>
</reference>
<name>A0ABR9ED42_9GAMM</name>
<dbReference type="Proteomes" id="UP000615755">
    <property type="component" value="Unassembled WGS sequence"/>
</dbReference>